<protein>
    <submittedName>
        <fullName evidence="2">10094_t:CDS:1</fullName>
    </submittedName>
</protein>
<proteinExistence type="predicted"/>
<evidence type="ECO:0000313" key="2">
    <source>
        <dbReference type="EMBL" id="CAG8699096.1"/>
    </source>
</evidence>
<sequence>MPKDERKLRMKKKNQQLGCPDNEMKTRWSNCDPDPNHSFPPPLSYSKLFPN</sequence>
<feature type="region of interest" description="Disordered" evidence="1">
    <location>
        <begin position="1"/>
        <end position="51"/>
    </location>
</feature>
<dbReference type="Proteomes" id="UP000789405">
    <property type="component" value="Unassembled WGS sequence"/>
</dbReference>
<evidence type="ECO:0000313" key="3">
    <source>
        <dbReference type="Proteomes" id="UP000789405"/>
    </source>
</evidence>
<gene>
    <name evidence="2" type="ORF">DERYTH_LOCUS12874</name>
</gene>
<feature type="non-terminal residue" evidence="2">
    <location>
        <position position="51"/>
    </location>
</feature>
<comment type="caution">
    <text evidence="2">The sequence shown here is derived from an EMBL/GenBank/DDBJ whole genome shotgun (WGS) entry which is preliminary data.</text>
</comment>
<evidence type="ECO:0000256" key="1">
    <source>
        <dbReference type="SAM" id="MobiDB-lite"/>
    </source>
</evidence>
<dbReference type="AlphaFoldDB" id="A0A9N9HPC0"/>
<accession>A0A9N9HPC0</accession>
<organism evidence="2 3">
    <name type="scientific">Dentiscutata erythropus</name>
    <dbReference type="NCBI Taxonomy" id="1348616"/>
    <lineage>
        <taxon>Eukaryota</taxon>
        <taxon>Fungi</taxon>
        <taxon>Fungi incertae sedis</taxon>
        <taxon>Mucoromycota</taxon>
        <taxon>Glomeromycotina</taxon>
        <taxon>Glomeromycetes</taxon>
        <taxon>Diversisporales</taxon>
        <taxon>Gigasporaceae</taxon>
        <taxon>Dentiscutata</taxon>
    </lineage>
</organism>
<keyword evidence="3" id="KW-1185">Reference proteome</keyword>
<dbReference type="EMBL" id="CAJVPY010008657">
    <property type="protein sequence ID" value="CAG8699096.1"/>
    <property type="molecule type" value="Genomic_DNA"/>
</dbReference>
<reference evidence="2" key="1">
    <citation type="submission" date="2021-06" db="EMBL/GenBank/DDBJ databases">
        <authorList>
            <person name="Kallberg Y."/>
            <person name="Tangrot J."/>
            <person name="Rosling A."/>
        </authorList>
    </citation>
    <scope>NUCLEOTIDE SEQUENCE</scope>
    <source>
        <strain evidence="2">MA453B</strain>
    </source>
</reference>
<name>A0A9N9HPC0_9GLOM</name>